<reference evidence="2" key="1">
    <citation type="submission" date="2011-12" db="EMBL/GenBank/DDBJ databases">
        <title>Complete genome sequence of Streptomyces cattleya strain DSM 46488.</title>
        <authorList>
            <person name="Ou H.-Y."/>
            <person name="Li P."/>
            <person name="Zhao C."/>
            <person name="O'Hagan D."/>
            <person name="Deng Z."/>
        </authorList>
    </citation>
    <scope>NUCLEOTIDE SEQUENCE [LARGE SCALE GENOMIC DNA]</scope>
    <source>
        <strain evidence="2">ATCC 35852 / DSM 46488 / JCM 4925 / NBRC 14057 / NRRL 8057</strain>
        <plasmid evidence="2">Plasmid pSCATT</plasmid>
    </source>
</reference>
<evidence type="ECO:0000313" key="1">
    <source>
        <dbReference type="EMBL" id="AEW99147.1"/>
    </source>
</evidence>
<gene>
    <name evidence="1" type="ordered locus">SCATT_p09540</name>
</gene>
<name>F8JN93_STREN</name>
<dbReference type="PATRIC" id="fig|1003195.11.peg.757"/>
<accession>F8JN93</accession>
<dbReference type="RefSeq" id="WP_014151236.1">
    <property type="nucleotide sequence ID" value="NC_016113.1"/>
</dbReference>
<geneLocation type="plasmid" evidence="1 2">
    <name>pSCATT</name>
</geneLocation>
<dbReference type="KEGG" id="sct:SCAT_p0783"/>
<dbReference type="OrthoDB" id="4745720at2"/>
<keyword evidence="1" id="KW-0614">Plasmid</keyword>
<evidence type="ECO:0000313" key="2">
    <source>
        <dbReference type="Proteomes" id="UP000007842"/>
    </source>
</evidence>
<sequence length="135" mass="15028">MLRIRLTAADFASVRFAPRPAPLQELNTAFLTLFRPDGAVLLARWRRRVLGALPPTAGALGEVVRRVRAPAFLDVFADSLPEALDEVRSARPELVRAELERVHAGRPAPPAWVRDLHRGDADAWRPLLRAQRSEG</sequence>
<accession>G8XDR2</accession>
<dbReference type="HOGENOM" id="CLU_1884569_0_0_11"/>
<keyword evidence="2" id="KW-1185">Reference proteome</keyword>
<dbReference type="Proteomes" id="UP000007842">
    <property type="component" value="Plasmid pSCATT"/>
</dbReference>
<dbReference type="EMBL" id="CP003229">
    <property type="protein sequence ID" value="AEW99147.1"/>
    <property type="molecule type" value="Genomic_DNA"/>
</dbReference>
<protein>
    <submittedName>
        <fullName evidence="1">Putative regulatory protein</fullName>
    </submittedName>
</protein>
<organism evidence="1 2">
    <name type="scientific">Streptantibioticus cattleyicolor (strain ATCC 35852 / DSM 46488 / JCM 4925 / NBRC 14057 / NRRL 8057)</name>
    <name type="common">Streptomyces cattleya</name>
    <dbReference type="NCBI Taxonomy" id="1003195"/>
    <lineage>
        <taxon>Bacteria</taxon>
        <taxon>Bacillati</taxon>
        <taxon>Actinomycetota</taxon>
        <taxon>Actinomycetes</taxon>
        <taxon>Kitasatosporales</taxon>
        <taxon>Streptomycetaceae</taxon>
        <taxon>Streptantibioticus</taxon>
    </lineage>
</organism>
<dbReference type="AlphaFoldDB" id="F8JN93"/>
<proteinExistence type="predicted"/>
<dbReference type="KEGG" id="scy:SCATT_p09540"/>